<comment type="caution">
    <text evidence="3">The sequence shown here is derived from an EMBL/GenBank/DDBJ whole genome shotgun (WGS) entry which is preliminary data.</text>
</comment>
<keyword evidence="1" id="KW-0812">Transmembrane</keyword>
<feature type="transmembrane region" description="Helical" evidence="1">
    <location>
        <begin position="95"/>
        <end position="113"/>
    </location>
</feature>
<evidence type="ECO:0000313" key="3">
    <source>
        <dbReference type="EMBL" id="NHN78006.1"/>
    </source>
</evidence>
<dbReference type="RefSeq" id="WP_165892840.1">
    <property type="nucleotide sequence ID" value="NZ_JAAPAP010000008.1"/>
</dbReference>
<keyword evidence="1" id="KW-0472">Membrane</keyword>
<name>A0AA44C6T3_9GAMM</name>
<dbReference type="AlphaFoldDB" id="A0AA44C6T3"/>
<reference evidence="3" key="1">
    <citation type="submission" date="2020-03" db="EMBL/GenBank/DDBJ databases">
        <title>Genome assembly of Azotobacter chroococcum W5.</title>
        <authorList>
            <person name="Kannepalli A."/>
        </authorList>
    </citation>
    <scope>NUCLEOTIDE SEQUENCE</scope>
    <source>
        <strain evidence="3">W5</strain>
    </source>
</reference>
<keyword evidence="1" id="KW-1133">Transmembrane helix</keyword>
<evidence type="ECO:0000313" key="4">
    <source>
        <dbReference type="Proteomes" id="UP000736384"/>
    </source>
</evidence>
<dbReference type="Proteomes" id="UP000736384">
    <property type="component" value="Unassembled WGS sequence"/>
</dbReference>
<proteinExistence type="predicted"/>
<accession>A0AA44C6T3</accession>
<gene>
    <name evidence="3" type="ORF">HA520_12060</name>
</gene>
<feature type="transmembrane region" description="Helical" evidence="1">
    <location>
        <begin position="146"/>
        <end position="165"/>
    </location>
</feature>
<evidence type="ECO:0000256" key="1">
    <source>
        <dbReference type="SAM" id="Phobius"/>
    </source>
</evidence>
<dbReference type="InterPro" id="IPR000045">
    <property type="entry name" value="Prepilin_IV_endopep_pep"/>
</dbReference>
<sequence length="167" mass="17969">MAIFIVLSAFLLGSVIYDFISHRLPNLYLLLGLLVALILQAWLGGWAGIISGGTGFLAAFLLFIPFYALGGMAAGDVKLMAVVGSFLGASGALEAGVYTLLAGGLLGILYLVYRGQFGRFLSRYWAMASLHTYIPAQVNDPARHRFPYAIAVFTGTLISLFWQPFGP</sequence>
<dbReference type="Pfam" id="PF01478">
    <property type="entry name" value="Peptidase_A24"/>
    <property type="match status" value="1"/>
</dbReference>
<dbReference type="Gene3D" id="1.20.120.1220">
    <property type="match status" value="1"/>
</dbReference>
<protein>
    <recommendedName>
        <fullName evidence="2">Prepilin type IV endopeptidase peptidase domain-containing protein</fullName>
    </recommendedName>
</protein>
<dbReference type="GO" id="GO:0004190">
    <property type="term" value="F:aspartic-type endopeptidase activity"/>
    <property type="evidence" value="ECO:0007669"/>
    <property type="project" value="InterPro"/>
</dbReference>
<dbReference type="EMBL" id="JAAPAP010000008">
    <property type="protein sequence ID" value="NHN78006.1"/>
    <property type="molecule type" value="Genomic_DNA"/>
</dbReference>
<dbReference type="GO" id="GO:0016020">
    <property type="term" value="C:membrane"/>
    <property type="evidence" value="ECO:0007669"/>
    <property type="project" value="InterPro"/>
</dbReference>
<feature type="domain" description="Prepilin type IV endopeptidase peptidase" evidence="2">
    <location>
        <begin position="5"/>
        <end position="110"/>
    </location>
</feature>
<evidence type="ECO:0000259" key="2">
    <source>
        <dbReference type="Pfam" id="PF01478"/>
    </source>
</evidence>
<organism evidence="3 4">
    <name type="scientific">Azotobacter chroococcum</name>
    <dbReference type="NCBI Taxonomy" id="353"/>
    <lineage>
        <taxon>Bacteria</taxon>
        <taxon>Pseudomonadati</taxon>
        <taxon>Pseudomonadota</taxon>
        <taxon>Gammaproteobacteria</taxon>
        <taxon>Pseudomonadales</taxon>
        <taxon>Pseudomonadaceae</taxon>
        <taxon>Azotobacter</taxon>
    </lineage>
</organism>
<feature type="transmembrane region" description="Helical" evidence="1">
    <location>
        <begin position="56"/>
        <end position="75"/>
    </location>
</feature>
<feature type="transmembrane region" description="Helical" evidence="1">
    <location>
        <begin position="28"/>
        <end position="49"/>
    </location>
</feature>